<evidence type="ECO:0000256" key="4">
    <source>
        <dbReference type="ARBA" id="ARBA00022552"/>
    </source>
</evidence>
<dbReference type="PROSITE" id="PS50077">
    <property type="entry name" value="HEAT_REPEAT"/>
    <property type="match status" value="1"/>
</dbReference>
<comment type="function">
    <text evidence="8">Involved in nucleolar processing of pre-18S ribosomal RNA.</text>
</comment>
<dbReference type="InterPro" id="IPR040191">
    <property type="entry name" value="UTP10"/>
</dbReference>
<dbReference type="InterPro" id="IPR021133">
    <property type="entry name" value="HEAT_type_2"/>
</dbReference>
<evidence type="ECO:0000256" key="5">
    <source>
        <dbReference type="ARBA" id="ARBA00023242"/>
    </source>
</evidence>
<keyword evidence="6 8" id="KW-0687">Ribonucleoprotein</keyword>
<keyword evidence="5 8" id="KW-0539">Nucleus</keyword>
<evidence type="ECO:0000256" key="1">
    <source>
        <dbReference type="ARBA" id="ARBA00004604"/>
    </source>
</evidence>
<evidence type="ECO:0000256" key="7">
    <source>
        <dbReference type="PROSITE-ProRule" id="PRU00103"/>
    </source>
</evidence>
<evidence type="ECO:0000259" key="9">
    <source>
        <dbReference type="SMART" id="SM01036"/>
    </source>
</evidence>
<dbReference type="Pfam" id="PF12397">
    <property type="entry name" value="U3snoRNP10"/>
    <property type="match status" value="1"/>
</dbReference>
<dbReference type="Pfam" id="PF08146">
    <property type="entry name" value="BP28CT"/>
    <property type="match status" value="1"/>
</dbReference>
<proteinExistence type="inferred from homology"/>
<dbReference type="PANTHER" id="PTHR13457:SF1">
    <property type="entry name" value="HEAT REPEAT-CONTAINING PROTEIN 1"/>
    <property type="match status" value="1"/>
</dbReference>
<dbReference type="SMART" id="SM01036">
    <property type="entry name" value="BP28CT"/>
    <property type="match status" value="1"/>
</dbReference>
<accession>A0AA39LXA9</accession>
<feature type="repeat" description="HEAT" evidence="7">
    <location>
        <begin position="1564"/>
        <end position="1602"/>
    </location>
</feature>
<evidence type="ECO:0000313" key="10">
    <source>
        <dbReference type="EMBL" id="KAK0413013.1"/>
    </source>
</evidence>
<evidence type="ECO:0000313" key="11">
    <source>
        <dbReference type="Proteomes" id="UP001175271"/>
    </source>
</evidence>
<reference evidence="10" key="1">
    <citation type="submission" date="2023-06" db="EMBL/GenBank/DDBJ databases">
        <title>Genomic analysis of the entomopathogenic nematode Steinernema hermaphroditum.</title>
        <authorList>
            <person name="Schwarz E.M."/>
            <person name="Heppert J.K."/>
            <person name="Baniya A."/>
            <person name="Schwartz H.T."/>
            <person name="Tan C.-H."/>
            <person name="Antoshechkin I."/>
            <person name="Sternberg P.W."/>
            <person name="Goodrich-Blair H."/>
            <person name="Dillman A.R."/>
        </authorList>
    </citation>
    <scope>NUCLEOTIDE SEQUENCE</scope>
    <source>
        <strain evidence="10">PS9179</strain>
        <tissue evidence="10">Whole animal</tissue>
    </source>
</reference>
<dbReference type="Pfam" id="PF23243">
    <property type="entry name" value="HEAT_HEATR1"/>
    <property type="match status" value="1"/>
</dbReference>
<name>A0AA39LXA9_9BILA</name>
<dbReference type="PANTHER" id="PTHR13457">
    <property type="entry name" value="BAP28"/>
    <property type="match status" value="1"/>
</dbReference>
<gene>
    <name evidence="10" type="ORF">QR680_006539</name>
</gene>
<comment type="caution">
    <text evidence="10">The sequence shown here is derived from an EMBL/GenBank/DDBJ whole genome shotgun (WGS) entry which is preliminary data.</text>
</comment>
<dbReference type="InterPro" id="IPR012954">
    <property type="entry name" value="BP28_C_dom"/>
</dbReference>
<evidence type="ECO:0000256" key="8">
    <source>
        <dbReference type="RuleBase" id="RU367065"/>
    </source>
</evidence>
<dbReference type="InterPro" id="IPR016024">
    <property type="entry name" value="ARM-type_fold"/>
</dbReference>
<dbReference type="GO" id="GO:0030686">
    <property type="term" value="C:90S preribosome"/>
    <property type="evidence" value="ECO:0007669"/>
    <property type="project" value="TreeGrafter"/>
</dbReference>
<feature type="domain" description="BP28 C-terminal" evidence="9">
    <location>
        <begin position="1306"/>
        <end position="1471"/>
    </location>
</feature>
<dbReference type="GO" id="GO:0032040">
    <property type="term" value="C:small-subunit processome"/>
    <property type="evidence" value="ECO:0007669"/>
    <property type="project" value="TreeGrafter"/>
</dbReference>
<dbReference type="SUPFAM" id="SSF48371">
    <property type="entry name" value="ARM repeat"/>
    <property type="match status" value="2"/>
</dbReference>
<dbReference type="Proteomes" id="UP001175271">
    <property type="component" value="Unassembled WGS sequence"/>
</dbReference>
<dbReference type="InterPro" id="IPR011989">
    <property type="entry name" value="ARM-like"/>
</dbReference>
<evidence type="ECO:0000256" key="3">
    <source>
        <dbReference type="ARBA" id="ARBA00022517"/>
    </source>
</evidence>
<keyword evidence="3 8" id="KW-0690">Ribosome biogenesis</keyword>
<dbReference type="GO" id="GO:0034455">
    <property type="term" value="C:t-UTP complex"/>
    <property type="evidence" value="ECO:0007669"/>
    <property type="project" value="TreeGrafter"/>
</dbReference>
<comment type="subcellular location">
    <subcellularLocation>
        <location evidence="1 8">Nucleus</location>
        <location evidence="1 8">Nucleolus</location>
    </subcellularLocation>
</comment>
<comment type="similarity">
    <text evidence="2 8">Belongs to the HEATR1/UTP10 family.</text>
</comment>
<keyword evidence="4 8" id="KW-0698">rRNA processing</keyword>
<keyword evidence="11" id="KW-1185">Reference proteome</keyword>
<dbReference type="EMBL" id="JAUCMV010000003">
    <property type="protein sequence ID" value="KAK0413013.1"/>
    <property type="molecule type" value="Genomic_DNA"/>
</dbReference>
<dbReference type="InterPro" id="IPR022125">
    <property type="entry name" value="U3snoRNP10_N"/>
</dbReference>
<evidence type="ECO:0000256" key="2">
    <source>
        <dbReference type="ARBA" id="ARBA00010559"/>
    </source>
</evidence>
<sequence length="1604" mass="181849">MAMTSLSRQLENLRTAATSSLAAQRVRVSLLYDNKEAAGLDRETFLKIGLKGYNALCKIDRSLEGVAPEFFEESALQFQRGQLTAEENKALDEKIECFLLRLCPYAQHFACHEVLEWLIHRYEIHSYNTELVLKTFLPFHSSNFFGRLIHILDIKKTSEWAWLKSFADVASPVPLNKVVKESMRVSSSILNVVTNRIVRALELLGEEFVAKRLNVWFAFYTQLLLKMFQDTSAVTDQVISKAISSIALGLKSSISSFRHGALAAVCQLAMAVPLTEAVSKILLKACLMKLRSEWMESSLCAVIILCQRQSIKEFSRKSLLKIIRKEQYQEVCKCLKEIAAKADLTKFLAPLWKTLFDIIIESEQDAEERKQCYAFIEMMSEPTAISNRQAAKFFSIFVQHFADLGDVKLPKSVRKNTRALVLRFTEEFNVVRAEWLVRDPKLVPSLLDQCKVTEDEIGAIDVNRKRRRRRSTLRKSICEDPTMEFDINKNTVVSRDEAKRTNLAQTQVPIASKKPFKDTLSTVIIMLKNEKWDEVRWAFASINDKYLKDEDTPDINAFVRNALTVGARHAEIKNDVRSLLSTMEIAADFYATLLVSVPPSAQPKRKNAKVTEASAELPEPSTSTDRLKLVELALEVLILNKRIRCSQALLRRLFTLQNDAIDRRTEESWSALQQLSIQCLIRLLKNPGSYKITTKDLALDPIIQGIRTTDDHRFLRDALKLLTAAVSINSVTVLKQVMSVFTFMGSGLLKKDNEVTLEILEETLNVLFKAVFNDVESQAGRDRLLSLSRILAVSLGDIPAHRRMRIVEAIGRSVGSKYIWVVLAVLFDEFCQKWQRPAGGEPKDNKHEGEMFDDMATEMISSYEPEAQLQAAVDLLSYVVRLGGDQPGAVPAANELFPVFDRSANVIQKLRHFRFSVFGWVAKFLTFPPLFEKLAALDDDEIYARFMQLGKKLLSLAIELDEFVSKQVEFYERDFMKRRRDDPEAKAPQTLKYWIALSARSDTVSERFRNLLPASVSGRLIGDILADDKTDHRIRDKALQLLNTKMMQDTIAIEAAHLLGFVEKLNAWLKPAESKEEVAQCQSAAFSLKLIAKRIPTVGSTNLLSTTMGRCGKIVKGWEELDEAMVGSVLLLCGELIRSHNMRSTMLSAESLLTCCLDILKEAYSRPLVEEPETDPSTSARRKRVASRSLCGKHYSSDVLLVCALTCLQRIVDQFAAFITPHFARILNLVSCLSAKYDPDMLANDSNLRVSASQHRLRNIRKAFVRIELRLLFKPVSEALKSLINKPREMMSLFQIFGDVIDSASSKEIKKNLDKFVEIFFAAFEGRKHESVSERFELITKCESTVIGVFLKLVDSMSDSEVKPVMESLVKWGASGLSADAPLANRMRLITVFHFANKFYDSYHSLALPYFSSLFDLCPKVLIRVNTAKTEEKKLLFACLKNSHPIEKLSANEVITQVLTLLTNCSKHSDFFVRERADAVYESVVDELENAKCHGHEERCVPLLADCLYQIAEAHTQLFTAEMNTRIMLKTRNSSHKIRYRSLIVIDRLLDRIGESVAPLLPNILPFLSELLEDDNRKVEEQCDKTIRMLRTKFGSEFAAESTA</sequence>
<evidence type="ECO:0000256" key="6">
    <source>
        <dbReference type="ARBA" id="ARBA00023274"/>
    </source>
</evidence>
<dbReference type="GO" id="GO:0030515">
    <property type="term" value="F:snoRNA binding"/>
    <property type="evidence" value="ECO:0007669"/>
    <property type="project" value="TreeGrafter"/>
</dbReference>
<dbReference type="Gene3D" id="1.25.10.10">
    <property type="entry name" value="Leucine-rich Repeat Variant"/>
    <property type="match status" value="1"/>
</dbReference>
<dbReference type="InterPro" id="IPR056473">
    <property type="entry name" value="HEAT_Utp10/HEAT1"/>
</dbReference>
<dbReference type="GO" id="GO:0045943">
    <property type="term" value="P:positive regulation of transcription by RNA polymerase I"/>
    <property type="evidence" value="ECO:0007669"/>
    <property type="project" value="TreeGrafter"/>
</dbReference>
<dbReference type="GO" id="GO:0000462">
    <property type="term" value="P:maturation of SSU-rRNA from tricistronic rRNA transcript (SSU-rRNA, 5.8S rRNA, LSU-rRNA)"/>
    <property type="evidence" value="ECO:0007669"/>
    <property type="project" value="TreeGrafter"/>
</dbReference>
<organism evidence="10 11">
    <name type="scientific">Steinernema hermaphroditum</name>
    <dbReference type="NCBI Taxonomy" id="289476"/>
    <lineage>
        <taxon>Eukaryota</taxon>
        <taxon>Metazoa</taxon>
        <taxon>Ecdysozoa</taxon>
        <taxon>Nematoda</taxon>
        <taxon>Chromadorea</taxon>
        <taxon>Rhabditida</taxon>
        <taxon>Tylenchina</taxon>
        <taxon>Panagrolaimomorpha</taxon>
        <taxon>Strongyloidoidea</taxon>
        <taxon>Steinernematidae</taxon>
        <taxon>Steinernema</taxon>
    </lineage>
</organism>
<protein>
    <recommendedName>
        <fullName evidence="8">HEAT repeat-containing protein 1</fullName>
    </recommendedName>
</protein>